<proteinExistence type="predicted"/>
<dbReference type="InParanoid" id="A0A165Q8T9"/>
<sequence>MYMSLIDWITRADNVYSSPSAAMAATTHLAAHPREPPLHLPPLHLPPLHLPPLHLPLHPPLRRVATTTATTTRRARVRRATMQAKAQARLARVRQVLLRLARVRLVALQLPKAGPPRRVPLLPRVARRTAVSYASTKLGSSVFVDTSL</sequence>
<accession>A0A165Q8T9</accession>
<gene>
    <name evidence="1" type="ORF">NEOLEDRAFT_1120089</name>
</gene>
<organism evidence="1 2">
    <name type="scientific">Neolentinus lepideus HHB14362 ss-1</name>
    <dbReference type="NCBI Taxonomy" id="1314782"/>
    <lineage>
        <taxon>Eukaryota</taxon>
        <taxon>Fungi</taxon>
        <taxon>Dikarya</taxon>
        <taxon>Basidiomycota</taxon>
        <taxon>Agaricomycotina</taxon>
        <taxon>Agaricomycetes</taxon>
        <taxon>Gloeophyllales</taxon>
        <taxon>Gloeophyllaceae</taxon>
        <taxon>Neolentinus</taxon>
    </lineage>
</organism>
<evidence type="ECO:0000313" key="1">
    <source>
        <dbReference type="EMBL" id="KZT22080.1"/>
    </source>
</evidence>
<evidence type="ECO:0000313" key="2">
    <source>
        <dbReference type="Proteomes" id="UP000076761"/>
    </source>
</evidence>
<protein>
    <submittedName>
        <fullName evidence="1">Uncharacterized protein</fullName>
    </submittedName>
</protein>
<reference evidence="1 2" key="1">
    <citation type="journal article" date="2016" name="Mol. Biol. Evol.">
        <title>Comparative Genomics of Early-Diverging Mushroom-Forming Fungi Provides Insights into the Origins of Lignocellulose Decay Capabilities.</title>
        <authorList>
            <person name="Nagy L.G."/>
            <person name="Riley R."/>
            <person name="Tritt A."/>
            <person name="Adam C."/>
            <person name="Daum C."/>
            <person name="Floudas D."/>
            <person name="Sun H."/>
            <person name="Yadav J.S."/>
            <person name="Pangilinan J."/>
            <person name="Larsson K.H."/>
            <person name="Matsuura K."/>
            <person name="Barry K."/>
            <person name="Labutti K."/>
            <person name="Kuo R."/>
            <person name="Ohm R.A."/>
            <person name="Bhattacharya S.S."/>
            <person name="Shirouzu T."/>
            <person name="Yoshinaga Y."/>
            <person name="Martin F.M."/>
            <person name="Grigoriev I.V."/>
            <person name="Hibbett D.S."/>
        </authorList>
    </citation>
    <scope>NUCLEOTIDE SEQUENCE [LARGE SCALE GENOMIC DNA]</scope>
    <source>
        <strain evidence="1 2">HHB14362 ss-1</strain>
    </source>
</reference>
<dbReference type="AlphaFoldDB" id="A0A165Q8T9"/>
<name>A0A165Q8T9_9AGAM</name>
<keyword evidence="2" id="KW-1185">Reference proteome</keyword>
<dbReference type="Proteomes" id="UP000076761">
    <property type="component" value="Unassembled WGS sequence"/>
</dbReference>
<dbReference type="EMBL" id="KV425599">
    <property type="protein sequence ID" value="KZT22080.1"/>
    <property type="molecule type" value="Genomic_DNA"/>
</dbReference>